<protein>
    <submittedName>
        <fullName evidence="1">Uncharacterized protein</fullName>
    </submittedName>
</protein>
<evidence type="ECO:0000313" key="1">
    <source>
        <dbReference type="EMBL" id="MDX6850488.1"/>
    </source>
</evidence>
<dbReference type="EMBL" id="JAXAFO010000025">
    <property type="protein sequence ID" value="MDX6850488.1"/>
    <property type="molecule type" value="Genomic_DNA"/>
</dbReference>
<accession>A0ABU4S3N8</accession>
<organism evidence="1 2">
    <name type="scientific">Gilvimarinus gilvus</name>
    <dbReference type="NCBI Taxonomy" id="3058038"/>
    <lineage>
        <taxon>Bacteria</taxon>
        <taxon>Pseudomonadati</taxon>
        <taxon>Pseudomonadota</taxon>
        <taxon>Gammaproteobacteria</taxon>
        <taxon>Cellvibrionales</taxon>
        <taxon>Cellvibrionaceae</taxon>
        <taxon>Gilvimarinus</taxon>
    </lineage>
</organism>
<sequence>MSTATASIGNSQSTVYPNYQRAVGECITQYASGGLARFVVRSIRGIQVFSDFDMTVRSSEVIATLFDIESGSAIHAPKEAA</sequence>
<name>A0ABU4S3N8_9GAMM</name>
<dbReference type="RefSeq" id="WP_302722240.1">
    <property type="nucleotide sequence ID" value="NZ_JAULRU010000514.1"/>
</dbReference>
<evidence type="ECO:0000313" key="2">
    <source>
        <dbReference type="Proteomes" id="UP001273505"/>
    </source>
</evidence>
<reference evidence="1 2" key="1">
    <citation type="submission" date="2023-11" db="EMBL/GenBank/DDBJ databases">
        <title>Gilvimarinus fulvus sp. nov., isolated from the surface of Kelp.</title>
        <authorList>
            <person name="Sun Y.Y."/>
            <person name="Gong Y."/>
            <person name="Du Z.J."/>
        </authorList>
    </citation>
    <scope>NUCLEOTIDE SEQUENCE [LARGE SCALE GENOMIC DNA]</scope>
    <source>
        <strain evidence="1 2">SDUM040013</strain>
    </source>
</reference>
<dbReference type="Proteomes" id="UP001273505">
    <property type="component" value="Unassembled WGS sequence"/>
</dbReference>
<keyword evidence="2" id="KW-1185">Reference proteome</keyword>
<gene>
    <name evidence="1" type="ORF">SCD92_14040</name>
</gene>
<comment type="caution">
    <text evidence="1">The sequence shown here is derived from an EMBL/GenBank/DDBJ whole genome shotgun (WGS) entry which is preliminary data.</text>
</comment>
<proteinExistence type="predicted"/>